<reference evidence="1 3" key="1">
    <citation type="journal article" date="2008" name="Science">
        <title>The Physcomitrella genome reveals evolutionary insights into the conquest of land by plants.</title>
        <authorList>
            <person name="Rensing S."/>
            <person name="Lang D."/>
            <person name="Zimmer A."/>
            <person name="Terry A."/>
            <person name="Salamov A."/>
            <person name="Shapiro H."/>
            <person name="Nishiyama T."/>
            <person name="Perroud P.-F."/>
            <person name="Lindquist E."/>
            <person name="Kamisugi Y."/>
            <person name="Tanahashi T."/>
            <person name="Sakakibara K."/>
            <person name="Fujita T."/>
            <person name="Oishi K."/>
            <person name="Shin-I T."/>
            <person name="Kuroki Y."/>
            <person name="Toyoda A."/>
            <person name="Suzuki Y."/>
            <person name="Hashimoto A."/>
            <person name="Yamaguchi K."/>
            <person name="Sugano A."/>
            <person name="Kohara Y."/>
            <person name="Fujiyama A."/>
            <person name="Anterola A."/>
            <person name="Aoki S."/>
            <person name="Ashton N."/>
            <person name="Barbazuk W.B."/>
            <person name="Barker E."/>
            <person name="Bennetzen J."/>
            <person name="Bezanilla M."/>
            <person name="Blankenship R."/>
            <person name="Cho S.H."/>
            <person name="Dutcher S."/>
            <person name="Estelle M."/>
            <person name="Fawcett J.A."/>
            <person name="Gundlach H."/>
            <person name="Hanada K."/>
            <person name="Heyl A."/>
            <person name="Hicks K.A."/>
            <person name="Hugh J."/>
            <person name="Lohr M."/>
            <person name="Mayer K."/>
            <person name="Melkozernov A."/>
            <person name="Murata T."/>
            <person name="Nelson D."/>
            <person name="Pils B."/>
            <person name="Prigge M."/>
            <person name="Reiss B."/>
            <person name="Renner T."/>
            <person name="Rombauts S."/>
            <person name="Rushton P."/>
            <person name="Sanderfoot A."/>
            <person name="Schween G."/>
            <person name="Shiu S.-H."/>
            <person name="Stueber K."/>
            <person name="Theodoulou F.L."/>
            <person name="Tu H."/>
            <person name="Van de Peer Y."/>
            <person name="Verrier P.J."/>
            <person name="Waters E."/>
            <person name="Wood A."/>
            <person name="Yang L."/>
            <person name="Cove D."/>
            <person name="Cuming A."/>
            <person name="Hasebe M."/>
            <person name="Lucas S."/>
            <person name="Mishler D.B."/>
            <person name="Reski R."/>
            <person name="Grigoriev I."/>
            <person name="Quatrano R.S."/>
            <person name="Boore J.L."/>
        </authorList>
    </citation>
    <scope>NUCLEOTIDE SEQUENCE [LARGE SCALE GENOMIC DNA]</scope>
    <source>
        <strain evidence="2 3">cv. Gransden 2004</strain>
    </source>
</reference>
<reference evidence="2" key="3">
    <citation type="submission" date="2020-12" db="UniProtKB">
        <authorList>
            <consortium name="EnsemblPlants"/>
        </authorList>
    </citation>
    <scope>IDENTIFICATION</scope>
</reference>
<dbReference type="Gramene" id="Pp3c25_13570V3.5">
    <property type="protein sequence ID" value="Pp3c25_13570V3.5"/>
    <property type="gene ID" value="Pp3c25_13570"/>
</dbReference>
<dbReference type="Gramene" id="Pp3c25_13570V3.1">
    <property type="protein sequence ID" value="Pp3c25_13570V3.1"/>
    <property type="gene ID" value="Pp3c25_13570"/>
</dbReference>
<sequence length="89" mass="10083">MLPIALYVRRFASLMRIYVGLRLSANLYLVFKARKRPLCGSTSAYLKLRTSFHDLRASKFEHISAALGYAPREGLSKIFTTAESPSWSI</sequence>
<proteinExistence type="predicted"/>
<dbReference type="EnsemblPlants" id="Pp3c25_13570V3.3">
    <property type="protein sequence ID" value="Pp3c25_13570V3.3"/>
    <property type="gene ID" value="Pp3c25_13570"/>
</dbReference>
<dbReference type="EMBL" id="ABEU02000025">
    <property type="protein sequence ID" value="PNR27766.1"/>
    <property type="molecule type" value="Genomic_DNA"/>
</dbReference>
<gene>
    <name evidence="1" type="ORF">PHYPA_029918</name>
</gene>
<dbReference type="Gramene" id="Pp3c25_13570V3.2">
    <property type="protein sequence ID" value="Pp3c25_13570V3.2"/>
    <property type="gene ID" value="Pp3c25_13570"/>
</dbReference>
<dbReference type="EnsemblPlants" id="Pp3c25_13570V3.4">
    <property type="protein sequence ID" value="Pp3c25_13570V3.4"/>
    <property type="gene ID" value="Pp3c25_13570"/>
</dbReference>
<accession>A0A2K1IER5</accession>
<dbReference type="EnsemblPlants" id="Pp3c25_13570V3.2">
    <property type="protein sequence ID" value="Pp3c25_13570V3.2"/>
    <property type="gene ID" value="Pp3c25_13570"/>
</dbReference>
<dbReference type="Proteomes" id="UP000006727">
    <property type="component" value="Chromosome 25"/>
</dbReference>
<dbReference type="AlphaFoldDB" id="A0A2K1IER5"/>
<keyword evidence="3" id="KW-1185">Reference proteome</keyword>
<evidence type="ECO:0000313" key="1">
    <source>
        <dbReference type="EMBL" id="PNR27766.1"/>
    </source>
</evidence>
<evidence type="ECO:0000313" key="3">
    <source>
        <dbReference type="Proteomes" id="UP000006727"/>
    </source>
</evidence>
<dbReference type="Gramene" id="Pp3c25_13570V3.4">
    <property type="protein sequence ID" value="Pp3c25_13570V3.4"/>
    <property type="gene ID" value="Pp3c25_13570"/>
</dbReference>
<dbReference type="InParanoid" id="A0A2K1IER5"/>
<reference evidence="1 3" key="2">
    <citation type="journal article" date="2018" name="Plant J.">
        <title>The Physcomitrella patens chromosome-scale assembly reveals moss genome structure and evolution.</title>
        <authorList>
            <person name="Lang D."/>
            <person name="Ullrich K.K."/>
            <person name="Murat F."/>
            <person name="Fuchs J."/>
            <person name="Jenkins J."/>
            <person name="Haas F.B."/>
            <person name="Piednoel M."/>
            <person name="Gundlach H."/>
            <person name="Van Bel M."/>
            <person name="Meyberg R."/>
            <person name="Vives C."/>
            <person name="Morata J."/>
            <person name="Symeonidi A."/>
            <person name="Hiss M."/>
            <person name="Muchero W."/>
            <person name="Kamisugi Y."/>
            <person name="Saleh O."/>
            <person name="Blanc G."/>
            <person name="Decker E.L."/>
            <person name="van Gessel N."/>
            <person name="Grimwood J."/>
            <person name="Hayes R.D."/>
            <person name="Graham S.W."/>
            <person name="Gunter L.E."/>
            <person name="McDaniel S.F."/>
            <person name="Hoernstein S.N.W."/>
            <person name="Larsson A."/>
            <person name="Li F.W."/>
            <person name="Perroud P.F."/>
            <person name="Phillips J."/>
            <person name="Ranjan P."/>
            <person name="Rokshar D.S."/>
            <person name="Rothfels C.J."/>
            <person name="Schneider L."/>
            <person name="Shu S."/>
            <person name="Stevenson D.W."/>
            <person name="Thummler F."/>
            <person name="Tillich M."/>
            <person name="Villarreal Aguilar J.C."/>
            <person name="Widiez T."/>
            <person name="Wong G.K."/>
            <person name="Wymore A."/>
            <person name="Zhang Y."/>
            <person name="Zimmer A.D."/>
            <person name="Quatrano R.S."/>
            <person name="Mayer K.F.X."/>
            <person name="Goodstein D."/>
            <person name="Casacuberta J.M."/>
            <person name="Vandepoele K."/>
            <person name="Reski R."/>
            <person name="Cuming A.C."/>
            <person name="Tuskan G.A."/>
            <person name="Maumus F."/>
            <person name="Salse J."/>
            <person name="Schmutz J."/>
            <person name="Rensing S.A."/>
        </authorList>
    </citation>
    <scope>NUCLEOTIDE SEQUENCE [LARGE SCALE GENOMIC DNA]</scope>
    <source>
        <strain evidence="2 3">cv. Gransden 2004</strain>
    </source>
</reference>
<evidence type="ECO:0000313" key="2">
    <source>
        <dbReference type="EnsemblPlants" id="Pp3c25_13570V3.1"/>
    </source>
</evidence>
<dbReference type="Gramene" id="Pp3c25_13570V3.3">
    <property type="protein sequence ID" value="Pp3c25_13570V3.3"/>
    <property type="gene ID" value="Pp3c25_13570"/>
</dbReference>
<dbReference type="EnsemblPlants" id="Pp3c25_13570V3.1">
    <property type="protein sequence ID" value="Pp3c25_13570V3.1"/>
    <property type="gene ID" value="Pp3c25_13570"/>
</dbReference>
<dbReference type="EnsemblPlants" id="Pp3c25_13570V3.5">
    <property type="protein sequence ID" value="Pp3c25_13570V3.5"/>
    <property type="gene ID" value="Pp3c25_13570"/>
</dbReference>
<name>A0A2K1IER5_PHYPA</name>
<protein>
    <submittedName>
        <fullName evidence="1 2">Uncharacterized protein</fullName>
    </submittedName>
</protein>
<organism evidence="1">
    <name type="scientific">Physcomitrium patens</name>
    <name type="common">Spreading-leaved earth moss</name>
    <name type="synonym">Physcomitrella patens</name>
    <dbReference type="NCBI Taxonomy" id="3218"/>
    <lineage>
        <taxon>Eukaryota</taxon>
        <taxon>Viridiplantae</taxon>
        <taxon>Streptophyta</taxon>
        <taxon>Embryophyta</taxon>
        <taxon>Bryophyta</taxon>
        <taxon>Bryophytina</taxon>
        <taxon>Bryopsida</taxon>
        <taxon>Funariidae</taxon>
        <taxon>Funariales</taxon>
        <taxon>Funariaceae</taxon>
        <taxon>Physcomitrium</taxon>
    </lineage>
</organism>